<dbReference type="GO" id="GO:0016020">
    <property type="term" value="C:membrane"/>
    <property type="evidence" value="ECO:0007669"/>
    <property type="project" value="UniProtKB-SubCell"/>
</dbReference>
<keyword evidence="5 6" id="KW-0472">Membrane</keyword>
<keyword evidence="4 6" id="KW-1133">Transmembrane helix</keyword>
<dbReference type="CDD" id="cd17330">
    <property type="entry name" value="MFS_SLC46_TetA_like"/>
    <property type="match status" value="1"/>
</dbReference>
<evidence type="ECO:0000256" key="6">
    <source>
        <dbReference type="SAM" id="Phobius"/>
    </source>
</evidence>
<feature type="transmembrane region" description="Helical" evidence="6">
    <location>
        <begin position="111"/>
        <end position="128"/>
    </location>
</feature>
<dbReference type="EMBL" id="JBJQOH010000002">
    <property type="protein sequence ID" value="KAL3696231.1"/>
    <property type="molecule type" value="Genomic_DNA"/>
</dbReference>
<gene>
    <name evidence="8" type="ORF">R1sor_010307</name>
</gene>
<evidence type="ECO:0000256" key="3">
    <source>
        <dbReference type="ARBA" id="ARBA00022692"/>
    </source>
</evidence>
<feature type="domain" description="Major facilitator superfamily (MFS) profile" evidence="7">
    <location>
        <begin position="41"/>
        <end position="411"/>
    </location>
</feature>
<evidence type="ECO:0000256" key="4">
    <source>
        <dbReference type="ARBA" id="ARBA00022989"/>
    </source>
</evidence>
<comment type="subcellular location">
    <subcellularLocation>
        <location evidence="1">Membrane</location>
        <topology evidence="1">Multi-pass membrane protein</topology>
    </subcellularLocation>
</comment>
<feature type="transmembrane region" description="Helical" evidence="6">
    <location>
        <begin position="212"/>
        <end position="235"/>
    </location>
</feature>
<protein>
    <recommendedName>
        <fullName evidence="7">Major facilitator superfamily (MFS) profile domain-containing protein</fullName>
    </recommendedName>
</protein>
<evidence type="ECO:0000256" key="2">
    <source>
        <dbReference type="ARBA" id="ARBA00022448"/>
    </source>
</evidence>
<evidence type="ECO:0000259" key="7">
    <source>
        <dbReference type="PROSITE" id="PS50850"/>
    </source>
</evidence>
<dbReference type="Pfam" id="PF07690">
    <property type="entry name" value="MFS_1"/>
    <property type="match status" value="1"/>
</dbReference>
<sequence length="411" mass="45082">MVKFGEEEDTKVPLLESLYPDCPGCKCAHLTAPGAGPPIKVLLMVMVIVICNTLPVASLYPYIYFMVDDFGIAAKKEDIGYYAGALGSVLMLGRFLSSVAWGIFADKYGRRVVFVLGLLSVVVFQMIFGSTNSFWVALAARFLYGAFNGMLGPLKAYSSEVCNEENQAWGVSTITTSWNLGLIIGPAMGGYLARPAVNFPRMFSPNGFFSRYPYILPSLIQAVFALFGMVIVFFMPETVHKHEKKQFPEDQTKLVDAPKLKKSLWRNPAFMASVAVYCTWCFMELAFTEVFSLWSVSPREADGLGLSTSDVGLVLAVSGASVMVFNMTLFPLIASYLGPILVTRIPAIICVPILLVFPFVSVLQGKVQWLVLNFLSLTRYVFTTAVGTGTAMLLNNSVVSSDHFSFVWSSG</sequence>
<reference evidence="8 9" key="1">
    <citation type="submission" date="2024-09" db="EMBL/GenBank/DDBJ databases">
        <title>Chromosome-scale assembly of Riccia sorocarpa.</title>
        <authorList>
            <person name="Paukszto L."/>
        </authorList>
    </citation>
    <scope>NUCLEOTIDE SEQUENCE [LARGE SCALE GENOMIC DNA]</scope>
    <source>
        <strain evidence="8">LP-2024</strain>
        <tissue evidence="8">Aerial parts of the thallus</tissue>
    </source>
</reference>
<proteinExistence type="predicted"/>
<evidence type="ECO:0000313" key="9">
    <source>
        <dbReference type="Proteomes" id="UP001633002"/>
    </source>
</evidence>
<dbReference type="InterPro" id="IPR020846">
    <property type="entry name" value="MFS_dom"/>
</dbReference>
<keyword evidence="9" id="KW-1185">Reference proteome</keyword>
<dbReference type="PANTHER" id="PTHR23504">
    <property type="entry name" value="MAJOR FACILITATOR SUPERFAMILY DOMAIN-CONTAINING PROTEIN 10"/>
    <property type="match status" value="1"/>
</dbReference>
<dbReference type="AlphaFoldDB" id="A0ABD3HZ59"/>
<feature type="transmembrane region" description="Helical" evidence="6">
    <location>
        <begin position="311"/>
        <end position="333"/>
    </location>
</feature>
<feature type="transmembrane region" description="Helical" evidence="6">
    <location>
        <begin position="79"/>
        <end position="104"/>
    </location>
</feature>
<dbReference type="Gene3D" id="1.20.1250.20">
    <property type="entry name" value="MFS general substrate transporter like domains"/>
    <property type="match status" value="1"/>
</dbReference>
<evidence type="ECO:0000256" key="1">
    <source>
        <dbReference type="ARBA" id="ARBA00004141"/>
    </source>
</evidence>
<dbReference type="Proteomes" id="UP001633002">
    <property type="component" value="Unassembled WGS sequence"/>
</dbReference>
<keyword evidence="3 6" id="KW-0812">Transmembrane</keyword>
<evidence type="ECO:0000313" key="8">
    <source>
        <dbReference type="EMBL" id="KAL3696231.1"/>
    </source>
</evidence>
<dbReference type="PROSITE" id="PS50850">
    <property type="entry name" value="MFS"/>
    <property type="match status" value="1"/>
</dbReference>
<dbReference type="SUPFAM" id="SSF103473">
    <property type="entry name" value="MFS general substrate transporter"/>
    <property type="match status" value="1"/>
</dbReference>
<dbReference type="InterPro" id="IPR036259">
    <property type="entry name" value="MFS_trans_sf"/>
</dbReference>
<feature type="transmembrane region" description="Helical" evidence="6">
    <location>
        <begin position="369"/>
        <end position="394"/>
    </location>
</feature>
<dbReference type="InterPro" id="IPR011701">
    <property type="entry name" value="MFS"/>
</dbReference>
<feature type="transmembrane region" description="Helical" evidence="6">
    <location>
        <begin position="269"/>
        <end position="291"/>
    </location>
</feature>
<feature type="transmembrane region" description="Helical" evidence="6">
    <location>
        <begin position="134"/>
        <end position="157"/>
    </location>
</feature>
<feature type="transmembrane region" description="Helical" evidence="6">
    <location>
        <begin position="41"/>
        <end position="67"/>
    </location>
</feature>
<feature type="transmembrane region" description="Helical" evidence="6">
    <location>
        <begin position="169"/>
        <end position="192"/>
    </location>
</feature>
<evidence type="ECO:0000256" key="5">
    <source>
        <dbReference type="ARBA" id="ARBA00023136"/>
    </source>
</evidence>
<keyword evidence="2" id="KW-0813">Transport</keyword>
<feature type="transmembrane region" description="Helical" evidence="6">
    <location>
        <begin position="345"/>
        <end position="363"/>
    </location>
</feature>
<accession>A0ABD3HZ59</accession>
<dbReference type="PANTHER" id="PTHR23504:SF15">
    <property type="entry name" value="MAJOR FACILITATOR SUPERFAMILY (MFS) PROFILE DOMAIN-CONTAINING PROTEIN"/>
    <property type="match status" value="1"/>
</dbReference>
<name>A0ABD3HZ59_9MARC</name>
<organism evidence="8 9">
    <name type="scientific">Riccia sorocarpa</name>
    <dbReference type="NCBI Taxonomy" id="122646"/>
    <lineage>
        <taxon>Eukaryota</taxon>
        <taxon>Viridiplantae</taxon>
        <taxon>Streptophyta</taxon>
        <taxon>Embryophyta</taxon>
        <taxon>Marchantiophyta</taxon>
        <taxon>Marchantiopsida</taxon>
        <taxon>Marchantiidae</taxon>
        <taxon>Marchantiales</taxon>
        <taxon>Ricciaceae</taxon>
        <taxon>Riccia</taxon>
    </lineage>
</organism>
<comment type="caution">
    <text evidence="8">The sequence shown here is derived from an EMBL/GenBank/DDBJ whole genome shotgun (WGS) entry which is preliminary data.</text>
</comment>